<organism evidence="8 9">
    <name type="scientific">Blomia tropicalis</name>
    <name type="common">Mite</name>
    <dbReference type="NCBI Taxonomy" id="40697"/>
    <lineage>
        <taxon>Eukaryota</taxon>
        <taxon>Metazoa</taxon>
        <taxon>Ecdysozoa</taxon>
        <taxon>Arthropoda</taxon>
        <taxon>Chelicerata</taxon>
        <taxon>Arachnida</taxon>
        <taxon>Acari</taxon>
        <taxon>Acariformes</taxon>
        <taxon>Sarcoptiformes</taxon>
        <taxon>Astigmata</taxon>
        <taxon>Glycyphagoidea</taxon>
        <taxon>Echimyopodidae</taxon>
        <taxon>Blomia</taxon>
    </lineage>
</organism>
<dbReference type="GO" id="GO:0048268">
    <property type="term" value="P:clathrin coat assembly"/>
    <property type="evidence" value="ECO:0007669"/>
    <property type="project" value="TreeGrafter"/>
</dbReference>
<evidence type="ECO:0000313" key="8">
    <source>
        <dbReference type="EMBL" id="KAJ6216174.1"/>
    </source>
</evidence>
<dbReference type="GO" id="GO:0007015">
    <property type="term" value="P:actin filament organization"/>
    <property type="evidence" value="ECO:0007669"/>
    <property type="project" value="TreeGrafter"/>
</dbReference>
<dbReference type="Proteomes" id="UP001142055">
    <property type="component" value="Chromosome 3"/>
</dbReference>
<dbReference type="GO" id="GO:0032051">
    <property type="term" value="F:clathrin light chain binding"/>
    <property type="evidence" value="ECO:0007669"/>
    <property type="project" value="TreeGrafter"/>
</dbReference>
<dbReference type="PANTHER" id="PTHR10407:SF15">
    <property type="entry name" value="HUNTINGTIN INTERACTING PROTEIN 1"/>
    <property type="match status" value="1"/>
</dbReference>
<evidence type="ECO:0008006" key="10">
    <source>
        <dbReference type="Google" id="ProtNLM"/>
    </source>
</evidence>
<dbReference type="GO" id="GO:0080025">
    <property type="term" value="F:phosphatidylinositol-3,5-bisphosphate binding"/>
    <property type="evidence" value="ECO:0007669"/>
    <property type="project" value="TreeGrafter"/>
</dbReference>
<evidence type="ECO:0000256" key="4">
    <source>
        <dbReference type="ARBA" id="ARBA00023203"/>
    </source>
</evidence>
<evidence type="ECO:0000259" key="7">
    <source>
        <dbReference type="PROSITE" id="PS50945"/>
    </source>
</evidence>
<comment type="caution">
    <text evidence="8">The sequence shown here is derived from an EMBL/GenBank/DDBJ whole genome shotgun (WGS) entry which is preliminary data.</text>
</comment>
<evidence type="ECO:0000313" key="9">
    <source>
        <dbReference type="Proteomes" id="UP001142055"/>
    </source>
</evidence>
<reference evidence="8" key="1">
    <citation type="submission" date="2022-12" db="EMBL/GenBank/DDBJ databases">
        <title>Genome assemblies of Blomia tropicalis.</title>
        <authorList>
            <person name="Cui Y."/>
        </authorList>
    </citation>
    <scope>NUCLEOTIDE SEQUENCE</scope>
    <source>
        <tissue evidence="8">Adult mites</tissue>
    </source>
</reference>
<dbReference type="PANTHER" id="PTHR10407">
    <property type="entry name" value="HUNTINGTIN INTERACTING PROTEIN 1"/>
    <property type="match status" value="1"/>
</dbReference>
<dbReference type="GO" id="GO:0030136">
    <property type="term" value="C:clathrin-coated vesicle"/>
    <property type="evidence" value="ECO:0007669"/>
    <property type="project" value="TreeGrafter"/>
</dbReference>
<dbReference type="SUPFAM" id="SSF109885">
    <property type="entry name" value="I/LWEQ domain"/>
    <property type="match status" value="1"/>
</dbReference>
<feature type="coiled-coil region" evidence="5">
    <location>
        <begin position="348"/>
        <end position="417"/>
    </location>
</feature>
<gene>
    <name evidence="8" type="ORF">RDWZM_007331</name>
</gene>
<dbReference type="GO" id="GO:0035615">
    <property type="term" value="F:clathrin adaptor activity"/>
    <property type="evidence" value="ECO:0007669"/>
    <property type="project" value="TreeGrafter"/>
</dbReference>
<dbReference type="GO" id="GO:0006897">
    <property type="term" value="P:endocytosis"/>
    <property type="evidence" value="ECO:0007669"/>
    <property type="project" value="InterPro"/>
</dbReference>
<keyword evidence="9" id="KW-1185">Reference proteome</keyword>
<dbReference type="Gene3D" id="6.10.250.920">
    <property type="match status" value="1"/>
</dbReference>
<name>A0A9Q0RIY0_BLOTA</name>
<comment type="similarity">
    <text evidence="2">Belongs to the SLA2 family.</text>
</comment>
<evidence type="ECO:0000256" key="5">
    <source>
        <dbReference type="SAM" id="Coils"/>
    </source>
</evidence>
<dbReference type="OMA" id="QCESANA"/>
<dbReference type="PROSITE" id="PS50945">
    <property type="entry name" value="I_LWEQ"/>
    <property type="match status" value="1"/>
</dbReference>
<dbReference type="Pfam" id="PF01608">
    <property type="entry name" value="I_LWEQ"/>
    <property type="match status" value="1"/>
</dbReference>
<dbReference type="InterPro" id="IPR013809">
    <property type="entry name" value="ENTH"/>
</dbReference>
<comment type="subcellular location">
    <subcellularLocation>
        <location evidence="1">Cytoplasm</location>
    </subcellularLocation>
</comment>
<dbReference type="FunFam" id="1.20.1410.10:FF:000006">
    <property type="entry name" value="Huntingtin interacting protein"/>
    <property type="match status" value="1"/>
</dbReference>
<dbReference type="InterPro" id="IPR008942">
    <property type="entry name" value="ENTH_VHS"/>
</dbReference>
<dbReference type="GO" id="GO:0030864">
    <property type="term" value="C:cortical actin cytoskeleton"/>
    <property type="evidence" value="ECO:0007669"/>
    <property type="project" value="TreeGrafter"/>
</dbReference>
<dbReference type="CDD" id="cd17006">
    <property type="entry name" value="ANTH_N_HIP1_like"/>
    <property type="match status" value="1"/>
</dbReference>
<sequence length="953" mass="109807">MSTHPIERVLNPRNILRPSHENFEKNFLTSLRKAINNVECPVKEKHVRRVLIGTFQTKSGQIFWRFARALPIGENQIVCWKFCHVLHKVLRDGFPKAIQDSYRFKSLLQDHGKMWGLLKQGYGKLIQNYCSLLVNKIEFHIKNPRIPGNLIISDDDLDRIGENDVNVFFQLCCEIFDYMDEILCLQNNIFNSLDRSRSNSMTPSGQCRLAPLIMCIQDSSQLYDFSVKILFKLHSALPPTTLEGHRERFLNQFKLLKAFYYHSSNLQYFQNLITIPRLPDEPPNFFIQTNLNSHVTPVVIIPQQESIETDPNLLDLTFNDDDSDKSEEVSIWSFPEENKPGVHEQNLIIEKDKIIEKLMGRIEELEIEIRRIKTEDEFKIEELKRSITELEYATAQRMEKEIEVLKLETEKQKASSDAEERMIKFAKMKEFYQKLRGEHIELIRMKAETDKQLSAAKTNIEELQCSKDTLEKRVKEFVRKEAEMTAAYIKNGDLSSQLGTLKDQISNYTEKLNSSERECQELAQKLSNFEMKNEQMKTEIQRLTEDNLKNITDIYKSMISKFSKHCVDVSKRIIDQDLELGFSSVNCTPQYFSSQIEILITNFGSFETCLLQTEYNMDLFNSALNYYYQLFYTMNCSKTTIQNLPNLELSDELLSKCVKFIAENIGLSSCIDNNFGNAKQCTENVLRALLDMQRITEAAIPEFMSNKNLDFETLLSTEMEQMDRAINDAVSKIEQMLTSARQQDTGIKLEVNGKILDACTMLMQAIKQLIHDSKQLQLEIASKERGSSSMKEFYQRNHRWTEGLISAAKTVAADANLLVEIADKIIRGKGKFEELMAASQEIAAACAQLVVASRVKAQSSSQNMAKLAQSSKAVLQATGNVIATTKQCNELIEESDITDFSNLSLHQAKRLEMECQVKVLELENLLQKERLKLSSIRRTHYHLADALERNDEK</sequence>
<dbReference type="InterPro" id="IPR011417">
    <property type="entry name" value="ANTH_dom"/>
</dbReference>
<dbReference type="SUPFAM" id="SSF48464">
    <property type="entry name" value="ENTH/VHS domain"/>
    <property type="match status" value="1"/>
</dbReference>
<dbReference type="GO" id="GO:0043325">
    <property type="term" value="F:phosphatidylinositol-3,4-bisphosphate binding"/>
    <property type="evidence" value="ECO:0007669"/>
    <property type="project" value="TreeGrafter"/>
</dbReference>
<dbReference type="Gene3D" id="1.20.1410.10">
    <property type="entry name" value="I/LWEQ domain"/>
    <property type="match status" value="1"/>
</dbReference>
<dbReference type="AlphaFoldDB" id="A0A9Q0RIY0"/>
<evidence type="ECO:0000256" key="3">
    <source>
        <dbReference type="ARBA" id="ARBA00022490"/>
    </source>
</evidence>
<proteinExistence type="inferred from homology"/>
<dbReference type="Gene3D" id="1.25.40.90">
    <property type="match status" value="1"/>
</dbReference>
<keyword evidence="4" id="KW-0009">Actin-binding</keyword>
<feature type="coiled-coil region" evidence="5">
    <location>
        <begin position="446"/>
        <end position="546"/>
    </location>
</feature>
<keyword evidence="5" id="KW-0175">Coiled coil</keyword>
<dbReference type="SMART" id="SM00273">
    <property type="entry name" value="ENTH"/>
    <property type="match status" value="1"/>
</dbReference>
<feature type="coiled-coil region" evidence="5">
    <location>
        <begin position="908"/>
        <end position="939"/>
    </location>
</feature>
<dbReference type="InterPro" id="IPR002558">
    <property type="entry name" value="ILWEQ_dom"/>
</dbReference>
<dbReference type="InterPro" id="IPR035964">
    <property type="entry name" value="I/LWEQ_dom_sf"/>
</dbReference>
<dbReference type="PROSITE" id="PS50942">
    <property type="entry name" value="ENTH"/>
    <property type="match status" value="1"/>
</dbReference>
<dbReference type="InterPro" id="IPR030224">
    <property type="entry name" value="Sla2_fam"/>
</dbReference>
<accession>A0A9Q0RIY0</accession>
<evidence type="ECO:0000259" key="6">
    <source>
        <dbReference type="PROSITE" id="PS50942"/>
    </source>
</evidence>
<evidence type="ECO:0000256" key="2">
    <source>
        <dbReference type="ARBA" id="ARBA00010135"/>
    </source>
</evidence>
<keyword evidence="3" id="KW-0963">Cytoplasm</keyword>
<feature type="domain" description="I/LWEQ" evidence="7">
    <location>
        <begin position="703"/>
        <end position="944"/>
    </location>
</feature>
<dbReference type="Pfam" id="PF07651">
    <property type="entry name" value="ANTH"/>
    <property type="match status" value="1"/>
</dbReference>
<protein>
    <recommendedName>
        <fullName evidence="10">Huntingtin-interacting protein 1</fullName>
    </recommendedName>
</protein>
<dbReference type="EMBL" id="JAPWDV010000003">
    <property type="protein sequence ID" value="KAJ6216174.1"/>
    <property type="molecule type" value="Genomic_DNA"/>
</dbReference>
<dbReference type="SMART" id="SM00307">
    <property type="entry name" value="ILWEQ"/>
    <property type="match status" value="1"/>
</dbReference>
<evidence type="ECO:0000256" key="1">
    <source>
        <dbReference type="ARBA" id="ARBA00004496"/>
    </source>
</evidence>
<feature type="domain" description="ENTH" evidence="6">
    <location>
        <begin position="19"/>
        <end position="147"/>
    </location>
</feature>
<dbReference type="GO" id="GO:0051015">
    <property type="term" value="F:actin filament binding"/>
    <property type="evidence" value="ECO:0007669"/>
    <property type="project" value="TreeGrafter"/>
</dbReference>
<dbReference type="FunFam" id="1.25.40.90:FF:000012">
    <property type="entry name" value="Huntingtin interacting protein 1-related"/>
    <property type="match status" value="1"/>
</dbReference>